<feature type="domain" description="AB hydrolase-1" evidence="1">
    <location>
        <begin position="37"/>
        <end position="297"/>
    </location>
</feature>
<reference evidence="2" key="2">
    <citation type="submission" date="2023-05" db="EMBL/GenBank/DDBJ databases">
        <authorList>
            <consortium name="Lawrence Berkeley National Laboratory"/>
            <person name="Steindorff A."/>
            <person name="Hensen N."/>
            <person name="Bonometti L."/>
            <person name="Westerberg I."/>
            <person name="Brannstrom I.O."/>
            <person name="Guillou S."/>
            <person name="Cros-Aarteil S."/>
            <person name="Calhoun S."/>
            <person name="Haridas S."/>
            <person name="Kuo A."/>
            <person name="Mondo S."/>
            <person name="Pangilinan J."/>
            <person name="Riley R."/>
            <person name="Labutti K."/>
            <person name="Andreopoulos B."/>
            <person name="Lipzen A."/>
            <person name="Chen C."/>
            <person name="Yanf M."/>
            <person name="Daum C."/>
            <person name="Ng V."/>
            <person name="Clum A."/>
            <person name="Ohm R."/>
            <person name="Martin F."/>
            <person name="Silar P."/>
            <person name="Natvig D."/>
            <person name="Lalanne C."/>
            <person name="Gautier V."/>
            <person name="Ament-Velasquez S.L."/>
            <person name="Kruys A."/>
            <person name="Hutchinson M.I."/>
            <person name="Powell A.J."/>
            <person name="Barry K."/>
            <person name="Miller A.N."/>
            <person name="Grigoriev I.V."/>
            <person name="Debuchy R."/>
            <person name="Gladieux P."/>
            <person name="Thoren M.H."/>
            <person name="Johannesson H."/>
        </authorList>
    </citation>
    <scope>NUCLEOTIDE SEQUENCE</scope>
    <source>
        <strain evidence="2">PSN243</strain>
    </source>
</reference>
<dbReference type="InterPro" id="IPR029058">
    <property type="entry name" value="AB_hydrolase_fold"/>
</dbReference>
<accession>A0AAV9GTB8</accession>
<evidence type="ECO:0000313" key="2">
    <source>
        <dbReference type="EMBL" id="KAK4450886.1"/>
    </source>
</evidence>
<protein>
    <submittedName>
        <fullName evidence="2">Alpha/Beta hydrolase protein</fullName>
    </submittedName>
</protein>
<dbReference type="GO" id="GO:0016787">
    <property type="term" value="F:hydrolase activity"/>
    <property type="evidence" value="ECO:0007669"/>
    <property type="project" value="UniProtKB-KW"/>
</dbReference>
<dbReference type="EMBL" id="MU865930">
    <property type="protein sequence ID" value="KAK4450886.1"/>
    <property type="molecule type" value="Genomic_DNA"/>
</dbReference>
<dbReference type="PANTHER" id="PTHR43798:SF33">
    <property type="entry name" value="HYDROLASE, PUTATIVE (AFU_ORTHOLOGUE AFUA_2G14860)-RELATED"/>
    <property type="match status" value="1"/>
</dbReference>
<dbReference type="PANTHER" id="PTHR43798">
    <property type="entry name" value="MONOACYLGLYCEROL LIPASE"/>
    <property type="match status" value="1"/>
</dbReference>
<dbReference type="GO" id="GO:0016020">
    <property type="term" value="C:membrane"/>
    <property type="evidence" value="ECO:0007669"/>
    <property type="project" value="TreeGrafter"/>
</dbReference>
<dbReference type="SUPFAM" id="SSF53474">
    <property type="entry name" value="alpha/beta-Hydrolases"/>
    <property type="match status" value="1"/>
</dbReference>
<comment type="caution">
    <text evidence="2">The sequence shown here is derived from an EMBL/GenBank/DDBJ whole genome shotgun (WGS) entry which is preliminary data.</text>
</comment>
<organism evidence="2 3">
    <name type="scientific">Podospora aff. communis PSN243</name>
    <dbReference type="NCBI Taxonomy" id="3040156"/>
    <lineage>
        <taxon>Eukaryota</taxon>
        <taxon>Fungi</taxon>
        <taxon>Dikarya</taxon>
        <taxon>Ascomycota</taxon>
        <taxon>Pezizomycotina</taxon>
        <taxon>Sordariomycetes</taxon>
        <taxon>Sordariomycetidae</taxon>
        <taxon>Sordariales</taxon>
        <taxon>Podosporaceae</taxon>
        <taxon>Podospora</taxon>
    </lineage>
</organism>
<evidence type="ECO:0000259" key="1">
    <source>
        <dbReference type="Pfam" id="PF00561"/>
    </source>
</evidence>
<keyword evidence="2" id="KW-0378">Hydrolase</keyword>
<dbReference type="Pfam" id="PF00561">
    <property type="entry name" value="Abhydrolase_1"/>
    <property type="match status" value="1"/>
</dbReference>
<proteinExistence type="predicted"/>
<gene>
    <name evidence="2" type="ORF">QBC34DRAFT_401800</name>
</gene>
<dbReference type="Gene3D" id="3.40.50.1820">
    <property type="entry name" value="alpha/beta hydrolase"/>
    <property type="match status" value="1"/>
</dbReference>
<name>A0AAV9GTB8_9PEZI</name>
<dbReference type="InterPro" id="IPR050266">
    <property type="entry name" value="AB_hydrolase_sf"/>
</dbReference>
<dbReference type="AlphaFoldDB" id="A0AAV9GTB8"/>
<sequence length="322" mass="35694">MQYETCVVANDGCALAFQTSQPLTQVAQDASNQKECIMLMHGFSGSSEYFIRNFDSLSSRYWVVAPDMRGHGRSGRCEGGYHVARLAMDLENLMAHLRKATGNDNIQIVPVGCSIGAAVLWTHVELFGKSPNIAGFVFVDQAPLQDRSPFFGWDAASAHKGLYDEKTMLGAQRAWIEDQHGAAIGLVGECLGYRNQPLDTDAVSAEDAKRDEEFFVAISDQCDGSWLARLIADHTRFDHREAIERIAVPSVVMAGQRSGCFSVEGMLETARRAKKGNAMEDKVFVKIFESGHWLFYEQAEKFNACLVEFADKAFELAQRTAQ</sequence>
<evidence type="ECO:0000313" key="3">
    <source>
        <dbReference type="Proteomes" id="UP001321760"/>
    </source>
</evidence>
<dbReference type="InterPro" id="IPR000073">
    <property type="entry name" value="AB_hydrolase_1"/>
</dbReference>
<reference evidence="2" key="1">
    <citation type="journal article" date="2023" name="Mol. Phylogenet. Evol.">
        <title>Genome-scale phylogeny and comparative genomics of the fungal order Sordariales.</title>
        <authorList>
            <person name="Hensen N."/>
            <person name="Bonometti L."/>
            <person name="Westerberg I."/>
            <person name="Brannstrom I.O."/>
            <person name="Guillou S."/>
            <person name="Cros-Aarteil S."/>
            <person name="Calhoun S."/>
            <person name="Haridas S."/>
            <person name="Kuo A."/>
            <person name="Mondo S."/>
            <person name="Pangilinan J."/>
            <person name="Riley R."/>
            <person name="LaButti K."/>
            <person name="Andreopoulos B."/>
            <person name="Lipzen A."/>
            <person name="Chen C."/>
            <person name="Yan M."/>
            <person name="Daum C."/>
            <person name="Ng V."/>
            <person name="Clum A."/>
            <person name="Steindorff A."/>
            <person name="Ohm R.A."/>
            <person name="Martin F."/>
            <person name="Silar P."/>
            <person name="Natvig D.O."/>
            <person name="Lalanne C."/>
            <person name="Gautier V."/>
            <person name="Ament-Velasquez S.L."/>
            <person name="Kruys A."/>
            <person name="Hutchinson M.I."/>
            <person name="Powell A.J."/>
            <person name="Barry K."/>
            <person name="Miller A.N."/>
            <person name="Grigoriev I.V."/>
            <person name="Debuchy R."/>
            <person name="Gladieux P."/>
            <person name="Hiltunen Thoren M."/>
            <person name="Johannesson H."/>
        </authorList>
    </citation>
    <scope>NUCLEOTIDE SEQUENCE</scope>
    <source>
        <strain evidence="2">PSN243</strain>
    </source>
</reference>
<dbReference type="Proteomes" id="UP001321760">
    <property type="component" value="Unassembled WGS sequence"/>
</dbReference>
<keyword evidence="3" id="KW-1185">Reference proteome</keyword>